<feature type="transmembrane region" description="Helical" evidence="1">
    <location>
        <begin position="6"/>
        <end position="26"/>
    </location>
</feature>
<evidence type="ECO:0000256" key="1">
    <source>
        <dbReference type="SAM" id="Phobius"/>
    </source>
</evidence>
<dbReference type="PATRIC" id="fig|1337887.3.peg.38"/>
<accession>U4VLH5</accession>
<keyword evidence="1" id="KW-0472">Membrane</keyword>
<dbReference type="AlphaFoldDB" id="U4VLH5"/>
<protein>
    <submittedName>
        <fullName evidence="2">Uncharacterized protein</fullName>
    </submittedName>
</protein>
<sequence length="41" mass="4336">MGGFLFWIVLIGLPALLAGGFAYAHYLKRTGGGTTRHEDGA</sequence>
<reference evidence="2 3" key="1">
    <citation type="journal article" date="2014" name="FEMS Microbiol. Lett.">
        <title>Genome sequencing analysis reveals virulence-related gene content of Ochrobactrum intermedium strain 229E, a urease-positive strain isolated from the human gastric niche.</title>
        <authorList>
            <person name="Kulkarni G.J."/>
            <person name="Shetty S."/>
            <person name="Dharne M.S."/>
            <person name="Shouche Y.S."/>
        </authorList>
    </citation>
    <scope>NUCLEOTIDE SEQUENCE [LARGE SCALE GENOMIC DNA]</scope>
    <source>
        <strain evidence="2 3">229E</strain>
    </source>
</reference>
<evidence type="ECO:0000313" key="2">
    <source>
        <dbReference type="EMBL" id="ERM03727.1"/>
    </source>
</evidence>
<keyword evidence="1" id="KW-1133">Transmembrane helix</keyword>
<dbReference type="Proteomes" id="UP000016842">
    <property type="component" value="Unassembled WGS sequence"/>
</dbReference>
<name>U4VLH5_9HYPH</name>
<evidence type="ECO:0000313" key="3">
    <source>
        <dbReference type="Proteomes" id="UP000016842"/>
    </source>
</evidence>
<keyword evidence="1" id="KW-0812">Transmembrane</keyword>
<organism evidence="2 3">
    <name type="scientific">Brucella intermedia 229E</name>
    <dbReference type="NCBI Taxonomy" id="1337887"/>
    <lineage>
        <taxon>Bacteria</taxon>
        <taxon>Pseudomonadati</taxon>
        <taxon>Pseudomonadota</taxon>
        <taxon>Alphaproteobacteria</taxon>
        <taxon>Hyphomicrobiales</taxon>
        <taxon>Brucellaceae</taxon>
        <taxon>Brucella/Ochrobactrum group</taxon>
        <taxon>Brucella</taxon>
    </lineage>
</organism>
<comment type="caution">
    <text evidence="2">The sequence shown here is derived from an EMBL/GenBank/DDBJ whole genome shotgun (WGS) entry which is preliminary data.</text>
</comment>
<dbReference type="EMBL" id="ASXJ01000002">
    <property type="protein sequence ID" value="ERM03727.1"/>
    <property type="molecule type" value="Genomic_DNA"/>
</dbReference>
<gene>
    <name evidence="2" type="ORF">Q644_00165</name>
</gene>
<proteinExistence type="predicted"/>